<dbReference type="InterPro" id="IPR002182">
    <property type="entry name" value="NB-ARC"/>
</dbReference>
<feature type="domain" description="NB-ARC" evidence="2">
    <location>
        <begin position="343"/>
        <end position="433"/>
    </location>
</feature>
<dbReference type="Proteomes" id="UP000015106">
    <property type="component" value="Chromosome 1"/>
</dbReference>
<organism evidence="3 4">
    <name type="scientific">Triticum urartu</name>
    <name type="common">Red wild einkorn</name>
    <name type="synonym">Crithodium urartu</name>
    <dbReference type="NCBI Taxonomy" id="4572"/>
    <lineage>
        <taxon>Eukaryota</taxon>
        <taxon>Viridiplantae</taxon>
        <taxon>Streptophyta</taxon>
        <taxon>Embryophyta</taxon>
        <taxon>Tracheophyta</taxon>
        <taxon>Spermatophyta</taxon>
        <taxon>Magnoliopsida</taxon>
        <taxon>Liliopsida</taxon>
        <taxon>Poales</taxon>
        <taxon>Poaceae</taxon>
        <taxon>BOP clade</taxon>
        <taxon>Pooideae</taxon>
        <taxon>Triticodae</taxon>
        <taxon>Triticeae</taxon>
        <taxon>Triticinae</taxon>
        <taxon>Triticum</taxon>
    </lineage>
</organism>
<proteinExistence type="predicted"/>
<keyword evidence="1" id="KW-0812">Transmembrane</keyword>
<dbReference type="EnsemblPlants" id="TuG1812G0100000020.01.T01">
    <property type="protein sequence ID" value="TuG1812G0100000020.01.T01"/>
    <property type="gene ID" value="TuG1812G0100000020.01"/>
</dbReference>
<reference evidence="3" key="2">
    <citation type="submission" date="2018-03" db="EMBL/GenBank/DDBJ databases">
        <title>The Triticum urartu genome reveals the dynamic nature of wheat genome evolution.</title>
        <authorList>
            <person name="Ling H."/>
            <person name="Ma B."/>
            <person name="Shi X."/>
            <person name="Liu H."/>
            <person name="Dong L."/>
            <person name="Sun H."/>
            <person name="Cao Y."/>
            <person name="Gao Q."/>
            <person name="Zheng S."/>
            <person name="Li Y."/>
            <person name="Yu Y."/>
            <person name="Du H."/>
            <person name="Qi M."/>
            <person name="Li Y."/>
            <person name="Yu H."/>
            <person name="Cui Y."/>
            <person name="Wang N."/>
            <person name="Chen C."/>
            <person name="Wu H."/>
            <person name="Zhao Y."/>
            <person name="Zhang J."/>
            <person name="Li Y."/>
            <person name="Zhou W."/>
            <person name="Zhang B."/>
            <person name="Hu W."/>
            <person name="Eijk M."/>
            <person name="Tang J."/>
            <person name="Witsenboer H."/>
            <person name="Zhao S."/>
            <person name="Li Z."/>
            <person name="Zhang A."/>
            <person name="Wang D."/>
            <person name="Liang C."/>
        </authorList>
    </citation>
    <scope>NUCLEOTIDE SEQUENCE [LARGE SCALE GENOMIC DNA]</scope>
    <source>
        <strain evidence="3">cv. G1812</strain>
    </source>
</reference>
<dbReference type="Pfam" id="PF00931">
    <property type="entry name" value="NB-ARC"/>
    <property type="match status" value="1"/>
</dbReference>
<keyword evidence="1" id="KW-1133">Transmembrane helix</keyword>
<dbReference type="PANTHER" id="PTHR36766">
    <property type="entry name" value="PLANT BROAD-SPECTRUM MILDEW RESISTANCE PROTEIN RPW8"/>
    <property type="match status" value="1"/>
</dbReference>
<accession>A0A8R7P4S0</accession>
<keyword evidence="1" id="KW-0472">Membrane</keyword>
<dbReference type="PANTHER" id="PTHR36766:SF64">
    <property type="entry name" value="OS12G0206100 PROTEIN"/>
    <property type="match status" value="1"/>
</dbReference>
<sequence length="434" mass="48503">MATAWDVASFGWAITVVGWLVSPIITLLLPKILACLGFDPSQKLHDLEFRIIPELENTLRTVDQERMMQRASKQKSDVAALDKMATELRHAREDTEDIFDDAQERIVCRDILDDAVQTFRRSCLVIACVVLSRLACLLQSARRRYSPWFTGSTSGEAMTIISAAASDEPGLVAIDISGSDESVPVTASVAASQEPAAPTSDTLGRWLSCFCSSFDLFEHCWTSTFNWLRFYRDWSYEAAGFTSYQLKNATLVDIFLTAISRRKLKKRVEKVETTITELKKSPLLGMASNSTPNVVANKNRRRLGAASKRKVFGREVLRDDIMARLREIPQCDAPSSSTSLCYSVIGIYGVAGCGKTTFAGYIRDYIKEECKEKLFDTIMCIHVSENFIVEDIFQAMLKDIGEDSHSNISDRGSLNGKLKEALCGKRFFLILDDL</sequence>
<reference evidence="3" key="3">
    <citation type="submission" date="2022-06" db="UniProtKB">
        <authorList>
            <consortium name="EnsemblPlants"/>
        </authorList>
    </citation>
    <scope>IDENTIFICATION</scope>
</reference>
<dbReference type="AlphaFoldDB" id="A0A8R7P4S0"/>
<dbReference type="Gene3D" id="3.40.50.300">
    <property type="entry name" value="P-loop containing nucleotide triphosphate hydrolases"/>
    <property type="match status" value="1"/>
</dbReference>
<keyword evidence="4" id="KW-1185">Reference proteome</keyword>
<dbReference type="PRINTS" id="PR00364">
    <property type="entry name" value="DISEASERSIST"/>
</dbReference>
<evidence type="ECO:0000313" key="4">
    <source>
        <dbReference type="Proteomes" id="UP000015106"/>
    </source>
</evidence>
<dbReference type="Gramene" id="TuG1812G0100000020.01.T01">
    <property type="protein sequence ID" value="TuG1812G0100000020.01.T01"/>
    <property type="gene ID" value="TuG1812G0100000020.01"/>
</dbReference>
<evidence type="ECO:0000313" key="3">
    <source>
        <dbReference type="EnsemblPlants" id="TuG1812G0100000020.01.T01"/>
    </source>
</evidence>
<dbReference type="GO" id="GO:0043531">
    <property type="term" value="F:ADP binding"/>
    <property type="evidence" value="ECO:0007669"/>
    <property type="project" value="InterPro"/>
</dbReference>
<reference evidence="4" key="1">
    <citation type="journal article" date="2013" name="Nature">
        <title>Draft genome of the wheat A-genome progenitor Triticum urartu.</title>
        <authorList>
            <person name="Ling H.Q."/>
            <person name="Zhao S."/>
            <person name="Liu D."/>
            <person name="Wang J."/>
            <person name="Sun H."/>
            <person name="Zhang C."/>
            <person name="Fan H."/>
            <person name="Li D."/>
            <person name="Dong L."/>
            <person name="Tao Y."/>
            <person name="Gao C."/>
            <person name="Wu H."/>
            <person name="Li Y."/>
            <person name="Cui Y."/>
            <person name="Guo X."/>
            <person name="Zheng S."/>
            <person name="Wang B."/>
            <person name="Yu K."/>
            <person name="Liang Q."/>
            <person name="Yang W."/>
            <person name="Lou X."/>
            <person name="Chen J."/>
            <person name="Feng M."/>
            <person name="Jian J."/>
            <person name="Zhang X."/>
            <person name="Luo G."/>
            <person name="Jiang Y."/>
            <person name="Liu J."/>
            <person name="Wang Z."/>
            <person name="Sha Y."/>
            <person name="Zhang B."/>
            <person name="Wu H."/>
            <person name="Tang D."/>
            <person name="Shen Q."/>
            <person name="Xue P."/>
            <person name="Zou S."/>
            <person name="Wang X."/>
            <person name="Liu X."/>
            <person name="Wang F."/>
            <person name="Yang Y."/>
            <person name="An X."/>
            <person name="Dong Z."/>
            <person name="Zhang K."/>
            <person name="Zhang X."/>
            <person name="Luo M.C."/>
            <person name="Dvorak J."/>
            <person name="Tong Y."/>
            <person name="Wang J."/>
            <person name="Yang H."/>
            <person name="Li Z."/>
            <person name="Wang D."/>
            <person name="Zhang A."/>
            <person name="Wang J."/>
        </authorList>
    </citation>
    <scope>NUCLEOTIDE SEQUENCE</scope>
    <source>
        <strain evidence="4">cv. G1812</strain>
    </source>
</reference>
<feature type="transmembrane region" description="Helical" evidence="1">
    <location>
        <begin position="12"/>
        <end position="34"/>
    </location>
</feature>
<evidence type="ECO:0000256" key="1">
    <source>
        <dbReference type="SAM" id="Phobius"/>
    </source>
</evidence>
<name>A0A8R7P4S0_TRIUA</name>
<protein>
    <recommendedName>
        <fullName evidence="2">NB-ARC domain-containing protein</fullName>
    </recommendedName>
</protein>
<dbReference type="SUPFAM" id="SSF52540">
    <property type="entry name" value="P-loop containing nucleoside triphosphate hydrolases"/>
    <property type="match status" value="1"/>
</dbReference>
<dbReference type="InterPro" id="IPR027417">
    <property type="entry name" value="P-loop_NTPase"/>
</dbReference>
<evidence type="ECO:0000259" key="2">
    <source>
        <dbReference type="Pfam" id="PF00931"/>
    </source>
</evidence>